<dbReference type="AlphaFoldDB" id="A0A0D2IBJ8"/>
<dbReference type="InterPro" id="IPR011701">
    <property type="entry name" value="MFS"/>
</dbReference>
<keyword evidence="5 6" id="KW-0472">Membrane</keyword>
<dbReference type="Gene3D" id="1.20.1250.20">
    <property type="entry name" value="MFS general substrate transporter like domains"/>
    <property type="match status" value="2"/>
</dbReference>
<keyword evidence="9" id="KW-1185">Reference proteome</keyword>
<evidence type="ECO:0000256" key="5">
    <source>
        <dbReference type="ARBA" id="ARBA00023136"/>
    </source>
</evidence>
<feature type="transmembrane region" description="Helical" evidence="6">
    <location>
        <begin position="327"/>
        <end position="347"/>
    </location>
</feature>
<evidence type="ECO:0000256" key="4">
    <source>
        <dbReference type="ARBA" id="ARBA00022989"/>
    </source>
</evidence>
<reference evidence="8" key="1">
    <citation type="submission" date="2015-01" db="EMBL/GenBank/DDBJ databases">
        <title>The Genome Sequence of Cladophialophora bantiana CBS 173.52.</title>
        <authorList>
            <consortium name="The Broad Institute Genomics Platform"/>
            <person name="Cuomo C."/>
            <person name="de Hoog S."/>
            <person name="Gorbushina A."/>
            <person name="Stielow B."/>
            <person name="Teixiera M."/>
            <person name="Abouelleil A."/>
            <person name="Chapman S.B."/>
            <person name="Priest M."/>
            <person name="Young S.K."/>
            <person name="Wortman J."/>
            <person name="Nusbaum C."/>
            <person name="Birren B."/>
        </authorList>
    </citation>
    <scope>NUCLEOTIDE SEQUENCE [LARGE SCALE GENOMIC DNA]</scope>
    <source>
        <strain evidence="8">CBS 173.52</strain>
    </source>
</reference>
<evidence type="ECO:0000259" key="7">
    <source>
        <dbReference type="PROSITE" id="PS50850"/>
    </source>
</evidence>
<accession>A0A0D2IBJ8</accession>
<feature type="transmembrane region" description="Helical" evidence="6">
    <location>
        <begin position="290"/>
        <end position="315"/>
    </location>
</feature>
<dbReference type="PANTHER" id="PTHR43791">
    <property type="entry name" value="PERMEASE-RELATED"/>
    <property type="match status" value="1"/>
</dbReference>
<dbReference type="RefSeq" id="XP_016620863.1">
    <property type="nucleotide sequence ID" value="XM_016763250.1"/>
</dbReference>
<evidence type="ECO:0000256" key="2">
    <source>
        <dbReference type="ARBA" id="ARBA00022448"/>
    </source>
</evidence>
<dbReference type="HOGENOM" id="CLU_001265_0_1_1"/>
<protein>
    <recommendedName>
        <fullName evidence="7">Major facilitator superfamily (MFS) profile domain-containing protein</fullName>
    </recommendedName>
</protein>
<feature type="transmembrane region" description="Helical" evidence="6">
    <location>
        <begin position="182"/>
        <end position="202"/>
    </location>
</feature>
<keyword evidence="3 6" id="KW-0812">Transmembrane</keyword>
<dbReference type="SUPFAM" id="SSF103473">
    <property type="entry name" value="MFS general substrate transporter"/>
    <property type="match status" value="1"/>
</dbReference>
<dbReference type="InterPro" id="IPR020846">
    <property type="entry name" value="MFS_dom"/>
</dbReference>
<feature type="transmembrane region" description="Helical" evidence="6">
    <location>
        <begin position="122"/>
        <end position="141"/>
    </location>
</feature>
<dbReference type="GO" id="GO:0016020">
    <property type="term" value="C:membrane"/>
    <property type="evidence" value="ECO:0007669"/>
    <property type="project" value="UniProtKB-SubCell"/>
</dbReference>
<feature type="transmembrane region" description="Helical" evidence="6">
    <location>
        <begin position="379"/>
        <end position="402"/>
    </location>
</feature>
<feature type="transmembrane region" description="Helical" evidence="6">
    <location>
        <begin position="354"/>
        <end position="373"/>
    </location>
</feature>
<evidence type="ECO:0000313" key="9">
    <source>
        <dbReference type="Proteomes" id="UP000053789"/>
    </source>
</evidence>
<gene>
    <name evidence="8" type="ORF">Z519_05510</name>
</gene>
<feature type="domain" description="Major facilitator superfamily (MFS) profile" evidence="7">
    <location>
        <begin position="56"/>
        <end position="507"/>
    </location>
</feature>
<dbReference type="OrthoDB" id="2985014at2759"/>
<feature type="transmembrane region" description="Helical" evidence="6">
    <location>
        <begin position="414"/>
        <end position="434"/>
    </location>
</feature>
<keyword evidence="4 6" id="KW-1133">Transmembrane helix</keyword>
<comment type="subcellular location">
    <subcellularLocation>
        <location evidence="1">Membrane</location>
        <topology evidence="1">Multi-pass membrane protein</topology>
    </subcellularLocation>
</comment>
<proteinExistence type="predicted"/>
<evidence type="ECO:0000313" key="8">
    <source>
        <dbReference type="EMBL" id="KIW94194.1"/>
    </source>
</evidence>
<feature type="transmembrane region" description="Helical" evidence="6">
    <location>
        <begin position="214"/>
        <end position="240"/>
    </location>
</feature>
<dbReference type="EMBL" id="KN846986">
    <property type="protein sequence ID" value="KIW94194.1"/>
    <property type="molecule type" value="Genomic_DNA"/>
</dbReference>
<feature type="transmembrane region" description="Helical" evidence="6">
    <location>
        <begin position="147"/>
        <end position="170"/>
    </location>
</feature>
<dbReference type="Pfam" id="PF07690">
    <property type="entry name" value="MFS_1"/>
    <property type="match status" value="1"/>
</dbReference>
<sequence>MAQVEKDSTIVSEHHEKAADVDLVRKVMGVEGTYVRTTLPKSKEEKALVRKADILILPLLSGSILFAYLDRGNIGNARIMGLQEDINLSDGQYFNCLMMFFLGYMLVEFGAGLLLRIFPPRFVIGGAILCFGTVACCMAAVKGYAPLMVLRVLLGLAEGTGYNVYLYTSLWYKPYELSKRTAAVYGMSPLAGAFSGLFAYGVQRNLDGAKGYHAWQWLFIIEGVLTITWALLIIAILPALPDTVAAKGSFIFPHEGERRIIAQRMREGQNTEGSKIRLHQVWIGLKDPKLYLGSLMIGGLGIIVGGFSVFLPTFIKEFGFSNLETQLYSITPYAFGFIALVVMGFVSDYLKHKAWIIFGCFCVVGAGYVVLLATTNKVALIAGLCIILTGLYPGVIVCVAWINTMHGGFTKRALAIWFSQIFIQGYSIIASQVYTTPPRFYKGHGVGISLCVLAMTSTAALYVIMKRANAQREQRAHDFAARGEIDPLMEKDFEDLCDFHPAWRYPL</sequence>
<organism evidence="8 9">
    <name type="scientific">Cladophialophora bantiana (strain ATCC 10958 / CBS 173.52 / CDC B-1940 / NIH 8579)</name>
    <name type="common">Xylohypha bantiana</name>
    <dbReference type="NCBI Taxonomy" id="1442370"/>
    <lineage>
        <taxon>Eukaryota</taxon>
        <taxon>Fungi</taxon>
        <taxon>Dikarya</taxon>
        <taxon>Ascomycota</taxon>
        <taxon>Pezizomycotina</taxon>
        <taxon>Eurotiomycetes</taxon>
        <taxon>Chaetothyriomycetidae</taxon>
        <taxon>Chaetothyriales</taxon>
        <taxon>Herpotrichiellaceae</taxon>
        <taxon>Cladophialophora</taxon>
    </lineage>
</organism>
<dbReference type="PANTHER" id="PTHR43791:SF36">
    <property type="entry name" value="TRANSPORTER, PUTATIVE (AFU_ORTHOLOGUE AFUA_6G08340)-RELATED"/>
    <property type="match status" value="1"/>
</dbReference>
<dbReference type="VEuPathDB" id="FungiDB:Z519_05510"/>
<keyword evidence="2" id="KW-0813">Transport</keyword>
<dbReference type="InterPro" id="IPR036259">
    <property type="entry name" value="MFS_trans_sf"/>
</dbReference>
<evidence type="ECO:0000256" key="6">
    <source>
        <dbReference type="SAM" id="Phobius"/>
    </source>
</evidence>
<evidence type="ECO:0000256" key="3">
    <source>
        <dbReference type="ARBA" id="ARBA00022692"/>
    </source>
</evidence>
<dbReference type="GeneID" id="27698438"/>
<dbReference type="GO" id="GO:0022857">
    <property type="term" value="F:transmembrane transporter activity"/>
    <property type="evidence" value="ECO:0007669"/>
    <property type="project" value="InterPro"/>
</dbReference>
<feature type="transmembrane region" description="Helical" evidence="6">
    <location>
        <begin position="52"/>
        <end position="69"/>
    </location>
</feature>
<feature type="transmembrane region" description="Helical" evidence="6">
    <location>
        <begin position="92"/>
        <end position="115"/>
    </location>
</feature>
<evidence type="ECO:0000256" key="1">
    <source>
        <dbReference type="ARBA" id="ARBA00004141"/>
    </source>
</evidence>
<name>A0A0D2IBJ8_CLAB1</name>
<feature type="transmembrane region" description="Helical" evidence="6">
    <location>
        <begin position="446"/>
        <end position="465"/>
    </location>
</feature>
<dbReference type="Proteomes" id="UP000053789">
    <property type="component" value="Unassembled WGS sequence"/>
</dbReference>
<dbReference type="PROSITE" id="PS50850">
    <property type="entry name" value="MFS"/>
    <property type="match status" value="1"/>
</dbReference>